<proteinExistence type="predicted"/>
<evidence type="ECO:0000313" key="1">
    <source>
        <dbReference type="EMBL" id="SEW09116.1"/>
    </source>
</evidence>
<dbReference type="EMBL" id="FOIU01000001">
    <property type="protein sequence ID" value="SEW09116.1"/>
    <property type="molecule type" value="Genomic_DNA"/>
</dbReference>
<sequence>MKIFLNLPKRTQMKNLLFLLFPICLFSQDNCFDDGQKHYRSGNFLFIKDTEELILFNNPKHIKFQENKSNISYQKDEILEYTGYDTIPNFWEKRKAEYEKKYAEFNTYFSDQFKYIQLQKEKNISYAIAENRFGYWLLEIKNKTPKAYYIGFNKNTYINKNQKEIFIKDNKLSIDGSFIAIAESWGRPGHPEIEAVKDFLTFQIDLNDIKKDSDDDGYNDFFENLIFLNPNSKDTDGDKISDFEDLNPRYKSENTKFTKLFEEIIEKDGYQNIQENHYTFETYESDCEYFQKVNPGKRRVLIFPEEKARKLNSDYKPGLFSTYYGRIKKDPDGKTFYIPYHESSSGGKIIAVYENGTWSLSTERGYVI</sequence>
<evidence type="ECO:0000313" key="2">
    <source>
        <dbReference type="Proteomes" id="UP000199469"/>
    </source>
</evidence>
<reference evidence="2" key="1">
    <citation type="submission" date="2016-10" db="EMBL/GenBank/DDBJ databases">
        <authorList>
            <person name="Varghese N."/>
            <person name="Submissions S."/>
        </authorList>
    </citation>
    <scope>NUCLEOTIDE SEQUENCE [LARGE SCALE GENOMIC DNA]</scope>
    <source>
        <strain evidence="2">DSM 17724</strain>
    </source>
</reference>
<accession>A0A1I0P4Y6</accession>
<keyword evidence="2" id="KW-1185">Reference proteome</keyword>
<dbReference type="AlphaFoldDB" id="A0A1I0P4Y6"/>
<protein>
    <submittedName>
        <fullName evidence="1">Uncharacterized protein</fullName>
    </submittedName>
</protein>
<name>A0A1I0P4Y6_9FLAO</name>
<dbReference type="STRING" id="356305.SAMN05421841_0983"/>
<gene>
    <name evidence="1" type="ORF">SAMN05421841_0983</name>
</gene>
<dbReference type="Proteomes" id="UP000199469">
    <property type="component" value="Unassembled WGS sequence"/>
</dbReference>
<organism evidence="1 2">
    <name type="scientific">Chryseobacterium wanjuense</name>
    <dbReference type="NCBI Taxonomy" id="356305"/>
    <lineage>
        <taxon>Bacteria</taxon>
        <taxon>Pseudomonadati</taxon>
        <taxon>Bacteroidota</taxon>
        <taxon>Flavobacteriia</taxon>
        <taxon>Flavobacteriales</taxon>
        <taxon>Weeksellaceae</taxon>
        <taxon>Chryseobacterium group</taxon>
        <taxon>Chryseobacterium</taxon>
    </lineage>
</organism>